<feature type="repeat" description="WD" evidence="1">
    <location>
        <begin position="511"/>
        <end position="552"/>
    </location>
</feature>
<name>A0ABN9L1E5_9NEOB</name>
<evidence type="ECO:0000313" key="3">
    <source>
        <dbReference type="Proteomes" id="UP001176940"/>
    </source>
</evidence>
<gene>
    <name evidence="2" type="ORF">RIMI_LOCUS3655831</name>
</gene>
<dbReference type="SMART" id="SM00320">
    <property type="entry name" value="WD40"/>
    <property type="match status" value="1"/>
</dbReference>
<proteinExistence type="predicted"/>
<dbReference type="EMBL" id="CAUEEQ010005558">
    <property type="protein sequence ID" value="CAJ0929116.1"/>
    <property type="molecule type" value="Genomic_DNA"/>
</dbReference>
<keyword evidence="1" id="KW-0853">WD repeat</keyword>
<feature type="non-terminal residue" evidence="2">
    <location>
        <position position="559"/>
    </location>
</feature>
<dbReference type="InterPro" id="IPR015943">
    <property type="entry name" value="WD40/YVTN_repeat-like_dom_sf"/>
</dbReference>
<protein>
    <submittedName>
        <fullName evidence="2">Uncharacterized protein</fullName>
    </submittedName>
</protein>
<organism evidence="2 3">
    <name type="scientific">Ranitomeya imitator</name>
    <name type="common">mimic poison frog</name>
    <dbReference type="NCBI Taxonomy" id="111125"/>
    <lineage>
        <taxon>Eukaryota</taxon>
        <taxon>Metazoa</taxon>
        <taxon>Chordata</taxon>
        <taxon>Craniata</taxon>
        <taxon>Vertebrata</taxon>
        <taxon>Euteleostomi</taxon>
        <taxon>Amphibia</taxon>
        <taxon>Batrachia</taxon>
        <taxon>Anura</taxon>
        <taxon>Neobatrachia</taxon>
        <taxon>Hyloidea</taxon>
        <taxon>Dendrobatidae</taxon>
        <taxon>Dendrobatinae</taxon>
        <taxon>Ranitomeya</taxon>
    </lineage>
</organism>
<sequence>MLRKIPRGNAALYFPQHVNSLCGFRSVLHLFLNRNPQVKSAQKTLEIRGKSAAGLYRTVQAHRNQGRRDGVSLQQEPGALYDLNLDEELEIDLDEEAMEAMFGQDLASDNDILGMWIPEHVCETDEREEVVICELCEASVLSFNQHMKRYHPGCGHSANRQGYRSNGSYVDGWFGGECGSGNPYYLLCGSCREKYLSLKSKRKATASEKYKGHAPDLIGKQDSVYEEDWDMLDVDEDDKLTGEEEFELLAGPLGLNDRRIVPEPVQFPDSDPLGASVAMVTATNSMEETLMQIGCQGALEKSSSGRTTLGEQAAALVNPHDRVMALRRVIAAAQVLLARTMVMRALSLLSVSGSSCSLAAGLESLGLTDIRTLVRLMCLAAAATGVNLTTVDDPVQRKFLPSFLRGIAEENKLVTSPNFVVTQALVALLADKGAKLRPNYDKTEMEKRGPLELANALAACCLSSRLSSQHRQWAAQQLVRTLAAHDRDNQTAPQTLADMAGDLRKCSFTKLEAHQNRVITSVWCNKKGLLATNSTDGTVRVWNVTRNQCFLQQTCVFQK</sequence>
<dbReference type="PROSITE" id="PS50082">
    <property type="entry name" value="WD_REPEATS_2"/>
    <property type="match status" value="1"/>
</dbReference>
<dbReference type="Gene3D" id="2.130.10.10">
    <property type="entry name" value="YVTN repeat-like/Quinoprotein amine dehydrogenase"/>
    <property type="match status" value="1"/>
</dbReference>
<dbReference type="Proteomes" id="UP001176940">
    <property type="component" value="Unassembled WGS sequence"/>
</dbReference>
<dbReference type="InterPro" id="IPR001680">
    <property type="entry name" value="WD40_rpt"/>
</dbReference>
<dbReference type="PANTHER" id="PTHR45943">
    <property type="entry name" value="E3 UBIQUITIN-PROTEIN LIGASE MYCBP2"/>
    <property type="match status" value="1"/>
</dbReference>
<evidence type="ECO:0000256" key="1">
    <source>
        <dbReference type="PROSITE-ProRule" id="PRU00221"/>
    </source>
</evidence>
<comment type="caution">
    <text evidence="2">The sequence shown here is derived from an EMBL/GenBank/DDBJ whole genome shotgun (WGS) entry which is preliminary data.</text>
</comment>
<dbReference type="PROSITE" id="PS50294">
    <property type="entry name" value="WD_REPEATS_REGION"/>
    <property type="match status" value="1"/>
</dbReference>
<accession>A0ABN9L1E5</accession>
<dbReference type="SUPFAM" id="SSF117289">
    <property type="entry name" value="Nucleoporin domain"/>
    <property type="match status" value="1"/>
</dbReference>
<dbReference type="PANTHER" id="PTHR45943:SF1">
    <property type="entry name" value="E3 UBIQUITIN-PROTEIN LIGASE MYCBP2"/>
    <property type="match status" value="1"/>
</dbReference>
<evidence type="ECO:0000313" key="2">
    <source>
        <dbReference type="EMBL" id="CAJ0929116.1"/>
    </source>
</evidence>
<keyword evidence="3" id="KW-1185">Reference proteome</keyword>
<reference evidence="2" key="1">
    <citation type="submission" date="2023-07" db="EMBL/GenBank/DDBJ databases">
        <authorList>
            <person name="Stuckert A."/>
        </authorList>
    </citation>
    <scope>NUCLEOTIDE SEQUENCE</scope>
</reference>